<keyword evidence="4" id="KW-0804">Transcription</keyword>
<feature type="DNA-binding region" description="H-T-H motif" evidence="5">
    <location>
        <begin position="27"/>
        <end position="46"/>
    </location>
</feature>
<reference evidence="7 8" key="1">
    <citation type="submission" date="2021-11" db="EMBL/GenBank/DDBJ databases">
        <title>Draft genome sequence of Actinomycetospora sp. SF1 isolated from the rhizosphere soil.</title>
        <authorList>
            <person name="Duangmal K."/>
            <person name="Chantavorakit T."/>
        </authorList>
    </citation>
    <scope>NUCLEOTIDE SEQUENCE [LARGE SCALE GENOMIC DNA]</scope>
    <source>
        <strain evidence="7 8">TBRC 5722</strain>
    </source>
</reference>
<dbReference type="EMBL" id="JAJNDB010000001">
    <property type="protein sequence ID" value="MCD2192077.1"/>
    <property type="molecule type" value="Genomic_DNA"/>
</dbReference>
<dbReference type="PROSITE" id="PS50977">
    <property type="entry name" value="HTH_TETR_2"/>
    <property type="match status" value="1"/>
</dbReference>
<keyword evidence="3 5" id="KW-0238">DNA-binding</keyword>
<name>A0ABS8P1F1_9PSEU</name>
<evidence type="ECO:0000256" key="1">
    <source>
        <dbReference type="ARBA" id="ARBA00022491"/>
    </source>
</evidence>
<accession>A0ABS8P1F1</accession>
<dbReference type="SUPFAM" id="SSF48498">
    <property type="entry name" value="Tetracyclin repressor-like, C-terminal domain"/>
    <property type="match status" value="1"/>
</dbReference>
<keyword evidence="1" id="KW-0678">Repressor</keyword>
<proteinExistence type="predicted"/>
<gene>
    <name evidence="7" type="ORF">LQ327_01555</name>
</gene>
<dbReference type="RefSeq" id="WP_230729768.1">
    <property type="nucleotide sequence ID" value="NZ_JAJNDB010000001.1"/>
</dbReference>
<evidence type="ECO:0000256" key="2">
    <source>
        <dbReference type="ARBA" id="ARBA00023015"/>
    </source>
</evidence>
<dbReference type="Pfam" id="PF17932">
    <property type="entry name" value="TetR_C_24"/>
    <property type="match status" value="1"/>
</dbReference>
<feature type="domain" description="HTH tetR-type" evidence="6">
    <location>
        <begin position="4"/>
        <end position="64"/>
    </location>
</feature>
<sequence>MPRPSRWPELLHAAGQEFREHGYEQATLEGIAARLGILKGSIYNYVSSKEELLLAVVEQPARALLDELESLRADTESGVAVRLRELVRMQIRIFSEYYPAAFVYLQHLGHLEASPQFAEFKQMDARYMAAVEALVAEGAANGEFSLAAEPRVVARAIVGMIDWMQHWFTPHGEEEDLRLADQLFALALGGLAAGGSMRAMLGALPDPLTRIEVETRR</sequence>
<keyword evidence="2" id="KW-0805">Transcription regulation</keyword>
<dbReference type="InterPro" id="IPR050109">
    <property type="entry name" value="HTH-type_TetR-like_transc_reg"/>
</dbReference>
<dbReference type="PANTHER" id="PTHR30055:SF175">
    <property type="entry name" value="HTH-TYPE TRANSCRIPTIONAL REPRESSOR KSTR2"/>
    <property type="match status" value="1"/>
</dbReference>
<dbReference type="Pfam" id="PF00440">
    <property type="entry name" value="TetR_N"/>
    <property type="match status" value="1"/>
</dbReference>
<dbReference type="SUPFAM" id="SSF46689">
    <property type="entry name" value="Homeodomain-like"/>
    <property type="match status" value="1"/>
</dbReference>
<dbReference type="Proteomes" id="UP001199469">
    <property type="component" value="Unassembled WGS sequence"/>
</dbReference>
<keyword evidence="8" id="KW-1185">Reference proteome</keyword>
<evidence type="ECO:0000256" key="3">
    <source>
        <dbReference type="ARBA" id="ARBA00023125"/>
    </source>
</evidence>
<protein>
    <submittedName>
        <fullName evidence="7">TetR/AcrR family transcriptional regulator</fullName>
    </submittedName>
</protein>
<dbReference type="Gene3D" id="1.10.357.10">
    <property type="entry name" value="Tetracycline Repressor, domain 2"/>
    <property type="match status" value="1"/>
</dbReference>
<evidence type="ECO:0000259" key="6">
    <source>
        <dbReference type="PROSITE" id="PS50977"/>
    </source>
</evidence>
<organism evidence="7 8">
    <name type="scientific">Actinomycetospora endophytica</name>
    <dbReference type="NCBI Taxonomy" id="2291215"/>
    <lineage>
        <taxon>Bacteria</taxon>
        <taxon>Bacillati</taxon>
        <taxon>Actinomycetota</taxon>
        <taxon>Actinomycetes</taxon>
        <taxon>Pseudonocardiales</taxon>
        <taxon>Pseudonocardiaceae</taxon>
        <taxon>Actinomycetospora</taxon>
    </lineage>
</organism>
<dbReference type="InterPro" id="IPR036271">
    <property type="entry name" value="Tet_transcr_reg_TetR-rel_C_sf"/>
</dbReference>
<dbReference type="Gene3D" id="1.10.10.60">
    <property type="entry name" value="Homeodomain-like"/>
    <property type="match status" value="1"/>
</dbReference>
<evidence type="ECO:0000313" key="7">
    <source>
        <dbReference type="EMBL" id="MCD2192077.1"/>
    </source>
</evidence>
<comment type="caution">
    <text evidence="7">The sequence shown here is derived from an EMBL/GenBank/DDBJ whole genome shotgun (WGS) entry which is preliminary data.</text>
</comment>
<evidence type="ECO:0000256" key="5">
    <source>
        <dbReference type="PROSITE-ProRule" id="PRU00335"/>
    </source>
</evidence>
<dbReference type="InterPro" id="IPR001647">
    <property type="entry name" value="HTH_TetR"/>
</dbReference>
<dbReference type="InterPro" id="IPR009057">
    <property type="entry name" value="Homeodomain-like_sf"/>
</dbReference>
<evidence type="ECO:0000313" key="8">
    <source>
        <dbReference type="Proteomes" id="UP001199469"/>
    </source>
</evidence>
<dbReference type="InterPro" id="IPR041490">
    <property type="entry name" value="KstR2_TetR_C"/>
</dbReference>
<evidence type="ECO:0000256" key="4">
    <source>
        <dbReference type="ARBA" id="ARBA00023163"/>
    </source>
</evidence>
<dbReference type="PRINTS" id="PR00455">
    <property type="entry name" value="HTHTETR"/>
</dbReference>
<dbReference type="PANTHER" id="PTHR30055">
    <property type="entry name" value="HTH-TYPE TRANSCRIPTIONAL REGULATOR RUTR"/>
    <property type="match status" value="1"/>
</dbReference>